<accession>A0AAG5CYN2</accession>
<dbReference type="EnsemblMetazoa" id="ENSAATROPT003838">
    <property type="protein sequence ID" value="ENSAATROPP003684"/>
    <property type="gene ID" value="ENSAATROPG003033"/>
</dbReference>
<evidence type="ECO:0000313" key="3">
    <source>
        <dbReference type="Proteomes" id="UP000075880"/>
    </source>
</evidence>
<feature type="compositionally biased region" description="Basic and acidic residues" evidence="1">
    <location>
        <begin position="89"/>
        <end position="99"/>
    </location>
</feature>
<evidence type="ECO:0000313" key="2">
    <source>
        <dbReference type="EnsemblMetazoa" id="ENSAATROPP003684"/>
    </source>
</evidence>
<dbReference type="AlphaFoldDB" id="A0AAG5CYN2"/>
<protein>
    <submittedName>
        <fullName evidence="2">Uncharacterized protein</fullName>
    </submittedName>
</protein>
<evidence type="ECO:0000256" key="1">
    <source>
        <dbReference type="SAM" id="MobiDB-lite"/>
    </source>
</evidence>
<sequence>LYIFKTSPFPFSELKNELTHAPEHNTAVIAVFPCVPATEGDSDSLEESLETPCGIDSEAVVPETVAQEDLLKAASEIEVQQNSTNSDQINDKTSELENELTHAPEQNTAVIAVFPSSPATKGDSDSLDESLETPCGIENEAIVSETVSKEELLKAASEVEVIAVFPSVPATEGDSDSLEEPLETPCDIDSEAVVPETVAQEELLKAASEIEVLQNSTNTDQINDK</sequence>
<feature type="compositionally biased region" description="Polar residues" evidence="1">
    <location>
        <begin position="78"/>
        <end position="88"/>
    </location>
</feature>
<keyword evidence="3" id="KW-1185">Reference proteome</keyword>
<proteinExistence type="predicted"/>
<dbReference type="Proteomes" id="UP000075880">
    <property type="component" value="Unassembled WGS sequence"/>
</dbReference>
<reference evidence="2" key="1">
    <citation type="submission" date="2024-04" db="UniProtKB">
        <authorList>
            <consortium name="EnsemblMetazoa"/>
        </authorList>
    </citation>
    <scope>IDENTIFICATION</scope>
    <source>
        <strain evidence="2">EBRO</strain>
    </source>
</reference>
<organism evidence="2 3">
    <name type="scientific">Anopheles atroparvus</name>
    <name type="common">European mosquito</name>
    <dbReference type="NCBI Taxonomy" id="41427"/>
    <lineage>
        <taxon>Eukaryota</taxon>
        <taxon>Metazoa</taxon>
        <taxon>Ecdysozoa</taxon>
        <taxon>Arthropoda</taxon>
        <taxon>Hexapoda</taxon>
        <taxon>Insecta</taxon>
        <taxon>Pterygota</taxon>
        <taxon>Neoptera</taxon>
        <taxon>Endopterygota</taxon>
        <taxon>Diptera</taxon>
        <taxon>Nematocera</taxon>
        <taxon>Culicoidea</taxon>
        <taxon>Culicidae</taxon>
        <taxon>Anophelinae</taxon>
        <taxon>Anopheles</taxon>
    </lineage>
</organism>
<name>A0AAG5CYN2_ANOAO</name>
<feature type="region of interest" description="Disordered" evidence="1">
    <location>
        <begin position="78"/>
        <end position="99"/>
    </location>
</feature>